<proteinExistence type="predicted"/>
<dbReference type="KEGG" id="pmet:G4Y79_02480"/>
<dbReference type="EMBL" id="CP062983">
    <property type="protein sequence ID" value="QPC85102.1"/>
    <property type="molecule type" value="Genomic_DNA"/>
</dbReference>
<evidence type="ECO:0000313" key="2">
    <source>
        <dbReference type="Proteomes" id="UP000594468"/>
    </source>
</evidence>
<evidence type="ECO:0000313" key="1">
    <source>
        <dbReference type="EMBL" id="QPC85102.1"/>
    </source>
</evidence>
<dbReference type="Proteomes" id="UP000594468">
    <property type="component" value="Chromosome"/>
</dbReference>
<accession>A0A7S8EDR9</accession>
<dbReference type="Gene3D" id="3.40.50.1820">
    <property type="entry name" value="alpha/beta hydrolase"/>
    <property type="match status" value="1"/>
</dbReference>
<dbReference type="SUPFAM" id="SSF53474">
    <property type="entry name" value="alpha/beta-Hydrolases"/>
    <property type="match status" value="1"/>
</dbReference>
<gene>
    <name evidence="1" type="ORF">G4Y79_02480</name>
</gene>
<organism evidence="1 2">
    <name type="scientific">Phototrophicus methaneseepsis</name>
    <dbReference type="NCBI Taxonomy" id="2710758"/>
    <lineage>
        <taxon>Bacteria</taxon>
        <taxon>Bacillati</taxon>
        <taxon>Chloroflexota</taxon>
        <taxon>Candidatus Thermofontia</taxon>
        <taxon>Phototrophicales</taxon>
        <taxon>Phototrophicaceae</taxon>
        <taxon>Phototrophicus</taxon>
    </lineage>
</organism>
<name>A0A7S8EDR9_9CHLR</name>
<dbReference type="InterPro" id="IPR029058">
    <property type="entry name" value="AB_hydrolase_fold"/>
</dbReference>
<sequence>MIPIEIYGDGPQALLLPVNPTPIEGVAAETMRQYGADPALGQTLIHGVRDLVRVIAFDYEGFIRQHPKPETLTPENVAADFLSVADAAKANHFAYYGYSWLGMVGIQFALRTNRLSTLVIGGYPPIDGPYQEMLAVTTIAYEMAESTPSPDDEWSTAGLSKAETKQYVTLYKALQGFDDEAAQTELTCNRICFVGSADEIDYTEHWGNIHVGLANPMIERRQALEEWGWQVHILDGLDHMQAMQAKHVVPILRSALADL</sequence>
<dbReference type="AlphaFoldDB" id="A0A7S8EDR9"/>
<keyword evidence="2" id="KW-1185">Reference proteome</keyword>
<protein>
    <submittedName>
        <fullName evidence="1">Alpha/beta hydrolase</fullName>
    </submittedName>
</protein>
<reference evidence="1 2" key="1">
    <citation type="submission" date="2020-02" db="EMBL/GenBank/DDBJ databases">
        <authorList>
            <person name="Zheng R.K."/>
            <person name="Sun C.M."/>
        </authorList>
    </citation>
    <scope>NUCLEOTIDE SEQUENCE [LARGE SCALE GENOMIC DNA]</scope>
    <source>
        <strain evidence="2">rifampicinis</strain>
    </source>
</reference>
<keyword evidence="1" id="KW-0378">Hydrolase</keyword>
<dbReference type="GO" id="GO:0016787">
    <property type="term" value="F:hydrolase activity"/>
    <property type="evidence" value="ECO:0007669"/>
    <property type="project" value="UniProtKB-KW"/>
</dbReference>